<evidence type="ECO:0000313" key="3">
    <source>
        <dbReference type="Proteomes" id="UP000092600"/>
    </source>
</evidence>
<name>A0A199W2S1_ANACO</name>
<feature type="non-terminal residue" evidence="2">
    <location>
        <position position="204"/>
    </location>
</feature>
<organism evidence="2 3">
    <name type="scientific">Ananas comosus</name>
    <name type="common">Pineapple</name>
    <name type="synonym">Ananas ananas</name>
    <dbReference type="NCBI Taxonomy" id="4615"/>
    <lineage>
        <taxon>Eukaryota</taxon>
        <taxon>Viridiplantae</taxon>
        <taxon>Streptophyta</taxon>
        <taxon>Embryophyta</taxon>
        <taxon>Tracheophyta</taxon>
        <taxon>Spermatophyta</taxon>
        <taxon>Magnoliopsida</taxon>
        <taxon>Liliopsida</taxon>
        <taxon>Poales</taxon>
        <taxon>Bromeliaceae</taxon>
        <taxon>Bromelioideae</taxon>
        <taxon>Ananas</taxon>
    </lineage>
</organism>
<evidence type="ECO:0000256" key="1">
    <source>
        <dbReference type="SAM" id="MobiDB-lite"/>
    </source>
</evidence>
<gene>
    <name evidence="2" type="ORF">ACMD2_26345</name>
</gene>
<accession>A0A199W2S1</accession>
<evidence type="ECO:0000313" key="2">
    <source>
        <dbReference type="EMBL" id="OAY83195.1"/>
    </source>
</evidence>
<feature type="non-terminal residue" evidence="2">
    <location>
        <position position="1"/>
    </location>
</feature>
<feature type="region of interest" description="Disordered" evidence="1">
    <location>
        <begin position="178"/>
        <end position="204"/>
    </location>
</feature>
<protein>
    <submittedName>
        <fullName evidence="2">Uncharacterized protein</fullName>
    </submittedName>
</protein>
<dbReference type="Proteomes" id="UP000092600">
    <property type="component" value="Unassembled WGS sequence"/>
</dbReference>
<proteinExistence type="predicted"/>
<sequence length="204" mass="22291">GILSCHTSGVAHWVGYERGSSPPIGLGSESGEGRGSSSPVRFERVLDWIVWLKSGDMLCGRSANWLVRMKDEQLMFDSGGQSSVKQHPEESVQSSIWNSKRKMMPIGMNWLSPIDDENDDKGRLVKADELRSSTKKLKLEITEQSMVVAQIEKRTEGASLGILSCHTSGVAHWVGYERGSSPPIGLGSESGEGRGSSSPVRFER</sequence>
<dbReference type="AlphaFoldDB" id="A0A199W2S1"/>
<comment type="caution">
    <text evidence="2">The sequence shown here is derived from an EMBL/GenBank/DDBJ whole genome shotgun (WGS) entry which is preliminary data.</text>
</comment>
<reference evidence="2 3" key="1">
    <citation type="journal article" date="2016" name="DNA Res.">
        <title>The draft genome of MD-2 pineapple using hybrid error correction of long reads.</title>
        <authorList>
            <person name="Redwan R.M."/>
            <person name="Saidin A."/>
            <person name="Kumar S.V."/>
        </authorList>
    </citation>
    <scope>NUCLEOTIDE SEQUENCE [LARGE SCALE GENOMIC DNA]</scope>
    <source>
        <strain evidence="3">cv. MD2</strain>
        <tissue evidence="2">Leaf</tissue>
    </source>
</reference>
<dbReference type="EMBL" id="LSRQ01000374">
    <property type="protein sequence ID" value="OAY83195.1"/>
    <property type="molecule type" value="Genomic_DNA"/>
</dbReference>